<sequence length="144" mass="15855">MSAMIKPQTSHLAKNFRIPTGKLFFVRKIKAFTPQAKMVAIPGLRIGARLNNTELNIAAGIVRKPKVEDAVEEYETGFGAFGLHAFSFQRTAEDDGSRSTILINWKIIVFLGVLFFLDKGIAIGSMMAIGIMVAAFAYSSRKKN</sequence>
<accession>A0ABD3CRU8</accession>
<comment type="caution">
    <text evidence="2">The sequence shown here is derived from an EMBL/GenBank/DDBJ whole genome shotgun (WGS) entry which is preliminary data.</text>
</comment>
<gene>
    <name evidence="2" type="ORF">CASFOL_025690</name>
</gene>
<proteinExistence type="predicted"/>
<dbReference type="AlphaFoldDB" id="A0ABD3CRU8"/>
<keyword evidence="3" id="KW-1185">Reference proteome</keyword>
<evidence type="ECO:0000313" key="3">
    <source>
        <dbReference type="Proteomes" id="UP001632038"/>
    </source>
</evidence>
<protein>
    <submittedName>
        <fullName evidence="2">Uncharacterized protein</fullName>
    </submittedName>
</protein>
<feature type="transmembrane region" description="Helical" evidence="1">
    <location>
        <begin position="123"/>
        <end position="140"/>
    </location>
</feature>
<evidence type="ECO:0000256" key="1">
    <source>
        <dbReference type="SAM" id="Phobius"/>
    </source>
</evidence>
<keyword evidence="1" id="KW-0472">Membrane</keyword>
<feature type="transmembrane region" description="Helical" evidence="1">
    <location>
        <begin position="99"/>
        <end position="117"/>
    </location>
</feature>
<organism evidence="2 3">
    <name type="scientific">Castilleja foliolosa</name>
    <dbReference type="NCBI Taxonomy" id="1961234"/>
    <lineage>
        <taxon>Eukaryota</taxon>
        <taxon>Viridiplantae</taxon>
        <taxon>Streptophyta</taxon>
        <taxon>Embryophyta</taxon>
        <taxon>Tracheophyta</taxon>
        <taxon>Spermatophyta</taxon>
        <taxon>Magnoliopsida</taxon>
        <taxon>eudicotyledons</taxon>
        <taxon>Gunneridae</taxon>
        <taxon>Pentapetalae</taxon>
        <taxon>asterids</taxon>
        <taxon>lamiids</taxon>
        <taxon>Lamiales</taxon>
        <taxon>Orobanchaceae</taxon>
        <taxon>Pedicularideae</taxon>
        <taxon>Castillejinae</taxon>
        <taxon>Castilleja</taxon>
    </lineage>
</organism>
<keyword evidence="1" id="KW-1133">Transmembrane helix</keyword>
<evidence type="ECO:0000313" key="2">
    <source>
        <dbReference type="EMBL" id="KAL3632706.1"/>
    </source>
</evidence>
<dbReference type="EMBL" id="JAVIJP010000032">
    <property type="protein sequence ID" value="KAL3632706.1"/>
    <property type="molecule type" value="Genomic_DNA"/>
</dbReference>
<keyword evidence="1" id="KW-0812">Transmembrane</keyword>
<dbReference type="Proteomes" id="UP001632038">
    <property type="component" value="Unassembled WGS sequence"/>
</dbReference>
<name>A0ABD3CRU8_9LAMI</name>
<reference evidence="3" key="1">
    <citation type="journal article" date="2024" name="IScience">
        <title>Strigolactones Initiate the Formation of Haustorium-like Structures in Castilleja.</title>
        <authorList>
            <person name="Buerger M."/>
            <person name="Peterson D."/>
            <person name="Chory J."/>
        </authorList>
    </citation>
    <scope>NUCLEOTIDE SEQUENCE [LARGE SCALE GENOMIC DNA]</scope>
</reference>